<dbReference type="WBParaSite" id="Hba_06357">
    <property type="protein sequence ID" value="Hba_06357"/>
    <property type="gene ID" value="Hba_06357"/>
</dbReference>
<keyword evidence="1" id="KW-1185">Reference proteome</keyword>
<protein>
    <submittedName>
        <fullName evidence="2">DUF397 domain-containing protein</fullName>
    </submittedName>
</protein>
<name>A0A1I7WMP4_HETBA</name>
<sequence length="44" mass="4965">MTYCCCTCRALKDDASSAFDKRRDAVGLRSKASDALVSIYFRRL</sequence>
<organism evidence="1 2">
    <name type="scientific">Heterorhabditis bacteriophora</name>
    <name type="common">Entomopathogenic nematode worm</name>
    <dbReference type="NCBI Taxonomy" id="37862"/>
    <lineage>
        <taxon>Eukaryota</taxon>
        <taxon>Metazoa</taxon>
        <taxon>Ecdysozoa</taxon>
        <taxon>Nematoda</taxon>
        <taxon>Chromadorea</taxon>
        <taxon>Rhabditida</taxon>
        <taxon>Rhabditina</taxon>
        <taxon>Rhabditomorpha</taxon>
        <taxon>Strongyloidea</taxon>
        <taxon>Heterorhabditidae</taxon>
        <taxon>Heterorhabditis</taxon>
    </lineage>
</organism>
<dbReference type="AlphaFoldDB" id="A0A1I7WMP4"/>
<evidence type="ECO:0000313" key="1">
    <source>
        <dbReference type="Proteomes" id="UP000095283"/>
    </source>
</evidence>
<proteinExistence type="predicted"/>
<evidence type="ECO:0000313" key="2">
    <source>
        <dbReference type="WBParaSite" id="Hba_06357"/>
    </source>
</evidence>
<reference evidence="2" key="1">
    <citation type="submission" date="2016-11" db="UniProtKB">
        <authorList>
            <consortium name="WormBaseParasite"/>
        </authorList>
    </citation>
    <scope>IDENTIFICATION</scope>
</reference>
<dbReference type="Proteomes" id="UP000095283">
    <property type="component" value="Unplaced"/>
</dbReference>
<accession>A0A1I7WMP4</accession>